<reference evidence="4 5" key="1">
    <citation type="submission" date="2017-07" db="EMBL/GenBank/DDBJ databases">
        <title>Fictibacillus sp. nov. GDSW-R2A3 Genome sequencing and assembly.</title>
        <authorList>
            <person name="Mayilraj S."/>
        </authorList>
    </citation>
    <scope>NUCLEOTIDE SEQUENCE [LARGE SCALE GENOMIC DNA]</scope>
    <source>
        <strain evidence="4 5">GDSW-R2A3</strain>
    </source>
</reference>
<evidence type="ECO:0000256" key="1">
    <source>
        <dbReference type="ARBA" id="ARBA00023015"/>
    </source>
</evidence>
<dbReference type="Pfam" id="PF13280">
    <property type="entry name" value="WYL"/>
    <property type="match status" value="1"/>
</dbReference>
<proteinExistence type="predicted"/>
<organism evidence="4 5">
    <name type="scientific">Fictibacillus aquaticus</name>
    <dbReference type="NCBI Taxonomy" id="2021314"/>
    <lineage>
        <taxon>Bacteria</taxon>
        <taxon>Bacillati</taxon>
        <taxon>Bacillota</taxon>
        <taxon>Bacilli</taxon>
        <taxon>Bacillales</taxon>
        <taxon>Fictibacillaceae</taxon>
        <taxon>Fictibacillus</taxon>
    </lineage>
</organism>
<dbReference type="PROSITE" id="PS52050">
    <property type="entry name" value="WYL"/>
    <property type="match status" value="1"/>
</dbReference>
<dbReference type="EMBL" id="NOII01000001">
    <property type="protein sequence ID" value="OYD59214.1"/>
    <property type="molecule type" value="Genomic_DNA"/>
</dbReference>
<gene>
    <name evidence="4" type="ORF">CGZ90_04765</name>
</gene>
<dbReference type="SMART" id="SM00420">
    <property type="entry name" value="HTH_DEOR"/>
    <property type="match status" value="1"/>
</dbReference>
<dbReference type="InterPro" id="IPR036390">
    <property type="entry name" value="WH_DNA-bd_sf"/>
</dbReference>
<dbReference type="Proteomes" id="UP000215059">
    <property type="component" value="Unassembled WGS sequence"/>
</dbReference>
<protein>
    <recommendedName>
        <fullName evidence="3">HTH deoR-type domain-containing protein</fullName>
    </recommendedName>
</protein>
<evidence type="ECO:0000313" key="4">
    <source>
        <dbReference type="EMBL" id="OYD59214.1"/>
    </source>
</evidence>
<evidence type="ECO:0000259" key="3">
    <source>
        <dbReference type="PROSITE" id="PS51000"/>
    </source>
</evidence>
<comment type="caution">
    <text evidence="4">The sequence shown here is derived from an EMBL/GenBank/DDBJ whole genome shotgun (WGS) entry which is preliminary data.</text>
</comment>
<dbReference type="InterPro" id="IPR036388">
    <property type="entry name" value="WH-like_DNA-bd_sf"/>
</dbReference>
<dbReference type="RefSeq" id="WP_094251175.1">
    <property type="nucleotide sequence ID" value="NZ_JBHLXL010000001.1"/>
</dbReference>
<dbReference type="AlphaFoldDB" id="A0A235FE48"/>
<dbReference type="PROSITE" id="PS51000">
    <property type="entry name" value="HTH_DEOR_2"/>
    <property type="match status" value="1"/>
</dbReference>
<evidence type="ECO:0000313" key="5">
    <source>
        <dbReference type="Proteomes" id="UP000215059"/>
    </source>
</evidence>
<dbReference type="PANTHER" id="PTHR34580:SF9">
    <property type="entry name" value="SLL5097 PROTEIN"/>
    <property type="match status" value="1"/>
</dbReference>
<feature type="domain" description="HTH deoR-type" evidence="3">
    <location>
        <begin position="3"/>
        <end position="58"/>
    </location>
</feature>
<dbReference type="InterPro" id="IPR051534">
    <property type="entry name" value="CBASS_pafABC_assoc_protein"/>
</dbReference>
<dbReference type="Gene3D" id="1.10.10.10">
    <property type="entry name" value="Winged helix-like DNA-binding domain superfamily/Winged helix DNA-binding domain"/>
    <property type="match status" value="1"/>
</dbReference>
<keyword evidence="1" id="KW-0805">Transcription regulation</keyword>
<keyword evidence="5" id="KW-1185">Reference proteome</keyword>
<dbReference type="InterPro" id="IPR026881">
    <property type="entry name" value="WYL_dom"/>
</dbReference>
<dbReference type="PANTHER" id="PTHR34580">
    <property type="match status" value="1"/>
</dbReference>
<accession>A0A235FE48</accession>
<name>A0A235FE48_9BACL</name>
<dbReference type="GO" id="GO:0003700">
    <property type="term" value="F:DNA-binding transcription factor activity"/>
    <property type="evidence" value="ECO:0007669"/>
    <property type="project" value="InterPro"/>
</dbReference>
<keyword evidence="2" id="KW-0804">Transcription</keyword>
<dbReference type="InterPro" id="IPR013196">
    <property type="entry name" value="HTH_11"/>
</dbReference>
<dbReference type="OrthoDB" id="9815009at2"/>
<sequence length="316" mass="35570">MTKIKRLELLLLSINSKQHFTLKELAEEFNVSTRTIQRDLIKLTEMGLPIVSEFGPNGGYRLEDDRILPPIGLTEMEAMTILQVLDPHLHDHSPFKHAARSALRKLLEYLPQDAAHILSERKKRVLYQLPMPENASYLDLFIEASVKQQVVSLTLFQGEEIIQSCLQPVGLFTMYGRWYCPAFCFTRKDYTVFKLEDVQSASIIHDILGPKDFSDVTILNWVKNTPSSRQIFLHVLLTKDGAHHTALHPVLSQLLILNGDGSGEIKGGLIGEELLGIAEYISGLKEHAAIVEPVSFIDRVAETTVSLSQHHLLSIT</sequence>
<dbReference type="SUPFAM" id="SSF46785">
    <property type="entry name" value="Winged helix' DNA-binding domain"/>
    <property type="match status" value="1"/>
</dbReference>
<dbReference type="InterPro" id="IPR001034">
    <property type="entry name" value="DeoR_HTH"/>
</dbReference>
<evidence type="ECO:0000256" key="2">
    <source>
        <dbReference type="ARBA" id="ARBA00023163"/>
    </source>
</evidence>
<dbReference type="Pfam" id="PF08279">
    <property type="entry name" value="HTH_11"/>
    <property type="match status" value="1"/>
</dbReference>